<dbReference type="EC" id="2.7.13.3" evidence="2"/>
<keyword evidence="5" id="KW-0812">Transmembrane</keyword>
<dbReference type="OrthoDB" id="9810447at2"/>
<dbReference type="SUPFAM" id="SSF48452">
    <property type="entry name" value="TPR-like"/>
    <property type="match status" value="2"/>
</dbReference>
<dbReference type="EMBL" id="FOAB01000006">
    <property type="protein sequence ID" value="SEL87244.1"/>
    <property type="molecule type" value="Genomic_DNA"/>
</dbReference>
<dbReference type="CDD" id="cd00075">
    <property type="entry name" value="HATPase"/>
    <property type="match status" value="1"/>
</dbReference>
<dbReference type="RefSeq" id="WP_091410925.1">
    <property type="nucleotide sequence ID" value="NZ_FOAB01000006.1"/>
</dbReference>
<dbReference type="SUPFAM" id="SSF55874">
    <property type="entry name" value="ATPase domain of HSP90 chaperone/DNA topoisomerase II/histidine kinase"/>
    <property type="match status" value="1"/>
</dbReference>
<dbReference type="SMART" id="SM00388">
    <property type="entry name" value="HisKA"/>
    <property type="match status" value="1"/>
</dbReference>
<evidence type="ECO:0000259" key="6">
    <source>
        <dbReference type="PROSITE" id="PS50109"/>
    </source>
</evidence>
<keyword evidence="5" id="KW-0472">Membrane</keyword>
<proteinExistence type="predicted"/>
<feature type="transmembrane region" description="Helical" evidence="5">
    <location>
        <begin position="398"/>
        <end position="418"/>
    </location>
</feature>
<protein>
    <recommendedName>
        <fullName evidence="2">histidine kinase</fullName>
        <ecNumber evidence="2">2.7.13.3</ecNumber>
    </recommendedName>
</protein>
<keyword evidence="7" id="KW-0808">Transferase</keyword>
<evidence type="ECO:0000256" key="2">
    <source>
        <dbReference type="ARBA" id="ARBA00012438"/>
    </source>
</evidence>
<dbReference type="InterPro" id="IPR036890">
    <property type="entry name" value="HATPase_C_sf"/>
</dbReference>
<dbReference type="InterPro" id="IPR005467">
    <property type="entry name" value="His_kinase_dom"/>
</dbReference>
<dbReference type="InterPro" id="IPR011990">
    <property type="entry name" value="TPR-like_helical_dom_sf"/>
</dbReference>
<keyword evidence="8" id="KW-1185">Reference proteome</keyword>
<dbReference type="SUPFAM" id="SSF47384">
    <property type="entry name" value="Homodimeric domain of signal transducing histidine kinase"/>
    <property type="match status" value="1"/>
</dbReference>
<dbReference type="InterPro" id="IPR019734">
    <property type="entry name" value="TPR_rpt"/>
</dbReference>
<accession>A0A1H7TS29</accession>
<dbReference type="InterPro" id="IPR004358">
    <property type="entry name" value="Sig_transdc_His_kin-like_C"/>
</dbReference>
<reference evidence="7 8" key="1">
    <citation type="submission" date="2016-10" db="EMBL/GenBank/DDBJ databases">
        <authorList>
            <person name="de Groot N.N."/>
        </authorList>
    </citation>
    <scope>NUCLEOTIDE SEQUENCE [LARGE SCALE GENOMIC DNA]</scope>
    <source>
        <strain evidence="7 8">DSM 25232</strain>
    </source>
</reference>
<dbReference type="SMART" id="SM00028">
    <property type="entry name" value="TPR"/>
    <property type="match status" value="4"/>
</dbReference>
<dbReference type="Pfam" id="PF02518">
    <property type="entry name" value="HATPase_c"/>
    <property type="match status" value="1"/>
</dbReference>
<dbReference type="InterPro" id="IPR003594">
    <property type="entry name" value="HATPase_dom"/>
</dbReference>
<keyword evidence="4" id="KW-0175">Coiled coil</keyword>
<keyword evidence="3" id="KW-0597">Phosphoprotein</keyword>
<dbReference type="STRING" id="1038014.SAMN04487910_3559"/>
<dbReference type="Proteomes" id="UP000198521">
    <property type="component" value="Unassembled WGS sequence"/>
</dbReference>
<dbReference type="PROSITE" id="PS50109">
    <property type="entry name" value="HIS_KIN"/>
    <property type="match status" value="1"/>
</dbReference>
<dbReference type="PRINTS" id="PR00344">
    <property type="entry name" value="BCTRLSENSOR"/>
</dbReference>
<feature type="domain" description="Histidine kinase" evidence="6">
    <location>
        <begin position="444"/>
        <end position="658"/>
    </location>
</feature>
<dbReference type="SMART" id="SM00387">
    <property type="entry name" value="HATPase_c"/>
    <property type="match status" value="1"/>
</dbReference>
<keyword evidence="5" id="KW-1133">Transmembrane helix</keyword>
<dbReference type="Gene3D" id="1.25.40.10">
    <property type="entry name" value="Tetratricopeptide repeat domain"/>
    <property type="match status" value="2"/>
</dbReference>
<dbReference type="PANTHER" id="PTHR43547:SF2">
    <property type="entry name" value="HYBRID SIGNAL TRANSDUCTION HISTIDINE KINASE C"/>
    <property type="match status" value="1"/>
</dbReference>
<name>A0A1H7TS29_AQUAM</name>
<sequence length="658" mass="75257">MNKTILTIVTFCAINFFSFSQDQFTAVDFSKIETLKDSLLFDNATKDLRQYVNEDQFERAEDIANKLIKLGHDINYDKGLGLVYRLKGFMYNELNKYIDSNESFEKAVLYFQKVDDKDGLAMVSNDRFIIEQNKGNLEKAAAYLMEAKLNMEQLNDSVGLSGTYNNLAIIYKELKDIPNAEKFYLKSIDTRKNLKIDGVGMVMNNLALLYTEGGKLAQAKKLLQEALKINKVEDDLKHTAQSYSIMAKATMYGKEYETAKKYYDTTLCVGSQANYKLIVVNAKQQLGIIALEEGEYQKAERLLETARKDFVKANVISLILKNFKYSFKLDSTRGNLLNAIKWQKEYQELSDKRMYENTTQKVENTKSRYEAELEQLKLIDEKEKRELKTKEELFRYRLLAFISLAVIAVILVFMVLIIKTRKERKRYIKELNESNQVKNKLFSIISHDLKNEIHGLESSLNLMKEDVISEDEFKEIVPLLANRTHQTSILLNNLLNWSKSQMKELNAQPTEFDITEVISNKFTFFKPKAEKKDIKLINKLDSTLIFADKDMFGIVAQNLIANAIKFCNPGDSIALVSKEKENHYEICFEDTGIGIDPSNLNKLFAEDTFTTTGTENETGTGLGLRICKELIELNQGKIQVESTPGKGSVFSVSLPKAA</sequence>
<evidence type="ECO:0000256" key="4">
    <source>
        <dbReference type="SAM" id="Coils"/>
    </source>
</evidence>
<dbReference type="CDD" id="cd00082">
    <property type="entry name" value="HisKA"/>
    <property type="match status" value="1"/>
</dbReference>
<keyword evidence="7" id="KW-0418">Kinase</keyword>
<dbReference type="PANTHER" id="PTHR43547">
    <property type="entry name" value="TWO-COMPONENT HISTIDINE KINASE"/>
    <property type="match status" value="1"/>
</dbReference>
<dbReference type="Pfam" id="PF13424">
    <property type="entry name" value="TPR_12"/>
    <property type="match status" value="1"/>
</dbReference>
<evidence type="ECO:0000256" key="5">
    <source>
        <dbReference type="SAM" id="Phobius"/>
    </source>
</evidence>
<dbReference type="InterPro" id="IPR003661">
    <property type="entry name" value="HisK_dim/P_dom"/>
</dbReference>
<feature type="coiled-coil region" evidence="4">
    <location>
        <begin position="352"/>
        <end position="393"/>
    </location>
</feature>
<evidence type="ECO:0000313" key="8">
    <source>
        <dbReference type="Proteomes" id="UP000198521"/>
    </source>
</evidence>
<gene>
    <name evidence="7" type="ORF">SAMN04487910_3559</name>
</gene>
<evidence type="ECO:0000313" key="7">
    <source>
        <dbReference type="EMBL" id="SEL87244.1"/>
    </source>
</evidence>
<dbReference type="AlphaFoldDB" id="A0A1H7TS29"/>
<organism evidence="7 8">
    <name type="scientific">Aquimarina amphilecti</name>
    <dbReference type="NCBI Taxonomy" id="1038014"/>
    <lineage>
        <taxon>Bacteria</taxon>
        <taxon>Pseudomonadati</taxon>
        <taxon>Bacteroidota</taxon>
        <taxon>Flavobacteriia</taxon>
        <taxon>Flavobacteriales</taxon>
        <taxon>Flavobacteriaceae</taxon>
        <taxon>Aquimarina</taxon>
    </lineage>
</organism>
<dbReference type="Gene3D" id="3.30.565.10">
    <property type="entry name" value="Histidine kinase-like ATPase, C-terminal domain"/>
    <property type="match status" value="1"/>
</dbReference>
<dbReference type="GO" id="GO:0000155">
    <property type="term" value="F:phosphorelay sensor kinase activity"/>
    <property type="evidence" value="ECO:0007669"/>
    <property type="project" value="InterPro"/>
</dbReference>
<comment type="catalytic activity">
    <reaction evidence="1">
        <text>ATP + protein L-histidine = ADP + protein N-phospho-L-histidine.</text>
        <dbReference type="EC" id="2.7.13.3"/>
    </reaction>
</comment>
<evidence type="ECO:0000256" key="3">
    <source>
        <dbReference type="ARBA" id="ARBA00022553"/>
    </source>
</evidence>
<dbReference type="InterPro" id="IPR036097">
    <property type="entry name" value="HisK_dim/P_sf"/>
</dbReference>
<evidence type="ECO:0000256" key="1">
    <source>
        <dbReference type="ARBA" id="ARBA00000085"/>
    </source>
</evidence>
<dbReference type="Gene3D" id="1.10.287.130">
    <property type="match status" value="1"/>
</dbReference>